<dbReference type="GO" id="GO:0005829">
    <property type="term" value="C:cytosol"/>
    <property type="evidence" value="ECO:0007669"/>
    <property type="project" value="TreeGrafter"/>
</dbReference>
<dbReference type="RefSeq" id="WP_134697125.1">
    <property type="nucleotide sequence ID" value="NZ_QORJ01000006.1"/>
</dbReference>
<sequence length="157" mass="17631">MIVGNLKQLDIAMLPPALLRLLSRPELSLQRLQQQEEGRHEVIDDAVFYLVSSPTTDEEANLRSEFHDRYLDIQIVLSGQEGIALSPTVPSPHAYQETRPDLIFLDNPAITSRLQLAAGDFAVFYPGEVHRPTCQVGAPARIRKVVFKICKEWLAAQ</sequence>
<dbReference type="EMBL" id="QORK01000058">
    <property type="protein sequence ID" value="TFF74511.1"/>
    <property type="molecule type" value="Genomic_DNA"/>
</dbReference>
<dbReference type="OrthoDB" id="6196468at2"/>
<name>A0A5F0K5K8_9GAMM</name>
<evidence type="ECO:0000313" key="2">
    <source>
        <dbReference type="EMBL" id="TFF74511.1"/>
    </source>
</evidence>
<dbReference type="InterPro" id="IPR004375">
    <property type="entry name" value="NanQ/TabA/YiaL"/>
</dbReference>
<dbReference type="SUPFAM" id="SSF51197">
    <property type="entry name" value="Clavaminate synthase-like"/>
    <property type="match status" value="1"/>
</dbReference>
<dbReference type="Pfam" id="PF04074">
    <property type="entry name" value="DUF386"/>
    <property type="match status" value="1"/>
</dbReference>
<dbReference type="InterPro" id="IPR037012">
    <property type="entry name" value="NanQ/TabA/YiaL_sf"/>
</dbReference>
<dbReference type="EMBL" id="QORL01000058">
    <property type="protein sequence ID" value="TFF71578.1"/>
    <property type="molecule type" value="Genomic_DNA"/>
</dbReference>
<evidence type="ECO:0000313" key="1">
    <source>
        <dbReference type="EMBL" id="TFF71578.1"/>
    </source>
</evidence>
<proteinExistence type="predicted"/>
<dbReference type="PANTHER" id="PTHR34986">
    <property type="entry name" value="EVOLVED BETA-GALACTOSIDASE SUBUNIT BETA"/>
    <property type="match status" value="1"/>
</dbReference>
<gene>
    <name evidence="1" type="ORF">DRM93_19840</name>
    <name evidence="2" type="ORF">DRM94_19840</name>
</gene>
<dbReference type="Proteomes" id="UP000297720">
    <property type="component" value="Unassembled WGS sequence"/>
</dbReference>
<reference evidence="2 4" key="1">
    <citation type="submission" date="2018-06" db="EMBL/GenBank/DDBJ databases">
        <title>Occurrence of a novel blaKPC-2- and qnrS2- harbouring IncP6 plasmid from Aeromonas taiwanensis isolates recovered from the river sediments.</title>
        <authorList>
            <person name="Zheng B."/>
            <person name="Yu X."/>
            <person name="Xiao Y."/>
        </authorList>
    </citation>
    <scope>NUCLEOTIDE SEQUENCE [LARGE SCALE GENOMIC DNA]</scope>
    <source>
        <strain evidence="1 3">1713</strain>
        <strain evidence="2 4">198</strain>
    </source>
</reference>
<organism evidence="2 4">
    <name type="scientific">Aeromonas taiwanensis</name>
    <dbReference type="NCBI Taxonomy" id="633417"/>
    <lineage>
        <taxon>Bacteria</taxon>
        <taxon>Pseudomonadati</taxon>
        <taxon>Pseudomonadota</taxon>
        <taxon>Gammaproteobacteria</taxon>
        <taxon>Aeromonadales</taxon>
        <taxon>Aeromonadaceae</taxon>
        <taxon>Aeromonas</taxon>
    </lineage>
</organism>
<evidence type="ECO:0000313" key="3">
    <source>
        <dbReference type="Proteomes" id="UP000297720"/>
    </source>
</evidence>
<dbReference type="Gene3D" id="2.60.120.370">
    <property type="entry name" value="YhcH/YjgK/YiaL"/>
    <property type="match status" value="1"/>
</dbReference>
<dbReference type="PANTHER" id="PTHR34986:SF4">
    <property type="entry name" value="EVOLVED BETA-GALACTOSIDASE SUBUNIT BETA-RELATED"/>
    <property type="match status" value="1"/>
</dbReference>
<evidence type="ECO:0000313" key="4">
    <source>
        <dbReference type="Proteomes" id="UP000297914"/>
    </source>
</evidence>
<keyword evidence="3" id="KW-1185">Reference proteome</keyword>
<protein>
    <submittedName>
        <fullName evidence="2">DUF386 family protein</fullName>
    </submittedName>
</protein>
<comment type="caution">
    <text evidence="2">The sequence shown here is derived from an EMBL/GenBank/DDBJ whole genome shotgun (WGS) entry which is preliminary data.</text>
</comment>
<dbReference type="Proteomes" id="UP000297914">
    <property type="component" value="Unassembled WGS sequence"/>
</dbReference>
<dbReference type="AlphaFoldDB" id="A0A5F0K5K8"/>
<dbReference type="NCBIfam" id="TIGR00022">
    <property type="entry name" value="YhcH/YjgK/YiaL family protein"/>
    <property type="match status" value="1"/>
</dbReference>
<accession>A0A5F0K5K8</accession>
<dbReference type="GO" id="GO:0044010">
    <property type="term" value="P:single-species biofilm formation"/>
    <property type="evidence" value="ECO:0007669"/>
    <property type="project" value="TreeGrafter"/>
</dbReference>